<dbReference type="AlphaFoldDB" id="A0A2G5CF60"/>
<dbReference type="EMBL" id="KZ305075">
    <property type="protein sequence ID" value="PIA29925.1"/>
    <property type="molecule type" value="Genomic_DNA"/>
</dbReference>
<accession>A0A2G5CF60</accession>
<keyword evidence="1" id="KW-0472">Membrane</keyword>
<name>A0A2G5CF60_AQUCA</name>
<gene>
    <name evidence="2" type="ORF">AQUCO_05800181v1</name>
</gene>
<keyword evidence="3" id="KW-1185">Reference proteome</keyword>
<dbReference type="Proteomes" id="UP000230069">
    <property type="component" value="Unassembled WGS sequence"/>
</dbReference>
<dbReference type="InParanoid" id="A0A2G5CF60"/>
<evidence type="ECO:0000313" key="3">
    <source>
        <dbReference type="Proteomes" id="UP000230069"/>
    </source>
</evidence>
<evidence type="ECO:0000313" key="2">
    <source>
        <dbReference type="EMBL" id="PIA29925.1"/>
    </source>
</evidence>
<organism evidence="2 3">
    <name type="scientific">Aquilegia coerulea</name>
    <name type="common">Rocky mountain columbine</name>
    <dbReference type="NCBI Taxonomy" id="218851"/>
    <lineage>
        <taxon>Eukaryota</taxon>
        <taxon>Viridiplantae</taxon>
        <taxon>Streptophyta</taxon>
        <taxon>Embryophyta</taxon>
        <taxon>Tracheophyta</taxon>
        <taxon>Spermatophyta</taxon>
        <taxon>Magnoliopsida</taxon>
        <taxon>Ranunculales</taxon>
        <taxon>Ranunculaceae</taxon>
        <taxon>Thalictroideae</taxon>
        <taxon>Aquilegia</taxon>
    </lineage>
</organism>
<feature type="transmembrane region" description="Helical" evidence="1">
    <location>
        <begin position="6"/>
        <end position="30"/>
    </location>
</feature>
<proteinExistence type="predicted"/>
<keyword evidence="1" id="KW-1133">Transmembrane helix</keyword>
<sequence length="67" mass="7359">MNVDDWFVTIHLAVCGQIINFLCSFLALVGTKVIVALTQKPTSLILVIDGAQFLPTRLTLIQSEEAK</sequence>
<keyword evidence="1" id="KW-0812">Transmembrane</keyword>
<reference evidence="2 3" key="1">
    <citation type="submission" date="2017-09" db="EMBL/GenBank/DDBJ databases">
        <title>WGS assembly of Aquilegia coerulea Goldsmith.</title>
        <authorList>
            <person name="Hodges S."/>
            <person name="Kramer E."/>
            <person name="Nordborg M."/>
            <person name="Tomkins J."/>
            <person name="Borevitz J."/>
            <person name="Derieg N."/>
            <person name="Yan J."/>
            <person name="Mihaltcheva S."/>
            <person name="Hayes R.D."/>
            <person name="Rokhsar D."/>
        </authorList>
    </citation>
    <scope>NUCLEOTIDE SEQUENCE [LARGE SCALE GENOMIC DNA]</scope>
    <source>
        <strain evidence="3">cv. Goldsmith</strain>
    </source>
</reference>
<evidence type="ECO:0000256" key="1">
    <source>
        <dbReference type="SAM" id="Phobius"/>
    </source>
</evidence>
<protein>
    <submittedName>
        <fullName evidence="2">Uncharacterized protein</fullName>
    </submittedName>
</protein>